<dbReference type="STRING" id="686832.A0A0C3D067"/>
<keyword evidence="2" id="KW-0472">Membrane</keyword>
<proteinExistence type="predicted"/>
<dbReference type="OrthoDB" id="194468at2759"/>
<dbReference type="Gene3D" id="2.30.40.10">
    <property type="entry name" value="Urease, subunit C, domain 1"/>
    <property type="match status" value="1"/>
</dbReference>
<dbReference type="Gene3D" id="3.40.50.10910">
    <property type="entry name" value="Amidohydrolase"/>
    <property type="match status" value="1"/>
</dbReference>
<dbReference type="SUPFAM" id="SSF51338">
    <property type="entry name" value="Composite domain of metallo-dependent hydrolases"/>
    <property type="match status" value="1"/>
</dbReference>
<dbReference type="Gene3D" id="3.30.110.90">
    <property type="entry name" value="Amidohydrolase"/>
    <property type="match status" value="1"/>
</dbReference>
<dbReference type="Pfam" id="PF07676">
    <property type="entry name" value="PD40"/>
    <property type="match status" value="1"/>
</dbReference>
<keyword evidence="4" id="KW-1185">Reference proteome</keyword>
<dbReference type="GO" id="GO:0016810">
    <property type="term" value="F:hydrolase activity, acting on carbon-nitrogen (but not peptide) bonds"/>
    <property type="evidence" value="ECO:0007669"/>
    <property type="project" value="InterPro"/>
</dbReference>
<dbReference type="Gene3D" id="2.120.10.30">
    <property type="entry name" value="TolB, C-terminal domain"/>
    <property type="match status" value="1"/>
</dbReference>
<dbReference type="InterPro" id="IPR032466">
    <property type="entry name" value="Metal_Hydrolase"/>
</dbReference>
<dbReference type="Proteomes" id="UP000053424">
    <property type="component" value="Unassembled WGS sequence"/>
</dbReference>
<dbReference type="HOGENOM" id="CLU_003547_0_0_1"/>
<dbReference type="Gene3D" id="2.120.10.60">
    <property type="entry name" value="Tricorn protease N-terminal domain"/>
    <property type="match status" value="1"/>
</dbReference>
<gene>
    <name evidence="3" type="ORF">M413DRAFT_438708</name>
</gene>
<dbReference type="SUPFAM" id="SSF69322">
    <property type="entry name" value="Tricorn protease domain 2"/>
    <property type="match status" value="1"/>
</dbReference>
<dbReference type="InterPro" id="IPR011059">
    <property type="entry name" value="Metal-dep_hydrolase_composite"/>
</dbReference>
<evidence type="ECO:0000313" key="4">
    <source>
        <dbReference type="Proteomes" id="UP000053424"/>
    </source>
</evidence>
<dbReference type="InterPro" id="IPR011042">
    <property type="entry name" value="6-blade_b-propeller_TolB-like"/>
</dbReference>
<feature type="region of interest" description="Disordered" evidence="1">
    <location>
        <begin position="1"/>
        <end position="26"/>
    </location>
</feature>
<protein>
    <submittedName>
        <fullName evidence="3">Uncharacterized protein</fullName>
    </submittedName>
</protein>
<reference evidence="4" key="2">
    <citation type="submission" date="2015-01" db="EMBL/GenBank/DDBJ databases">
        <title>Evolutionary Origins and Diversification of the Mycorrhizal Mutualists.</title>
        <authorList>
            <consortium name="DOE Joint Genome Institute"/>
            <consortium name="Mycorrhizal Genomics Consortium"/>
            <person name="Kohler A."/>
            <person name="Kuo A."/>
            <person name="Nagy L.G."/>
            <person name="Floudas D."/>
            <person name="Copeland A."/>
            <person name="Barry K.W."/>
            <person name="Cichocki N."/>
            <person name="Veneault-Fourrey C."/>
            <person name="LaButti K."/>
            <person name="Lindquist E.A."/>
            <person name="Lipzen A."/>
            <person name="Lundell T."/>
            <person name="Morin E."/>
            <person name="Murat C."/>
            <person name="Riley R."/>
            <person name="Ohm R."/>
            <person name="Sun H."/>
            <person name="Tunlid A."/>
            <person name="Henrissat B."/>
            <person name="Grigoriev I.V."/>
            <person name="Hibbett D.S."/>
            <person name="Martin F."/>
        </authorList>
    </citation>
    <scope>NUCLEOTIDE SEQUENCE [LARGE SCALE GENOMIC DNA]</scope>
    <source>
        <strain evidence="4">h7</strain>
    </source>
</reference>
<evidence type="ECO:0000256" key="2">
    <source>
        <dbReference type="SAM" id="Phobius"/>
    </source>
</evidence>
<reference evidence="3 4" key="1">
    <citation type="submission" date="2014-04" db="EMBL/GenBank/DDBJ databases">
        <authorList>
            <consortium name="DOE Joint Genome Institute"/>
            <person name="Kuo A."/>
            <person name="Gay G."/>
            <person name="Dore J."/>
            <person name="Kohler A."/>
            <person name="Nagy L.G."/>
            <person name="Floudas D."/>
            <person name="Copeland A."/>
            <person name="Barry K.W."/>
            <person name="Cichocki N."/>
            <person name="Veneault-Fourrey C."/>
            <person name="LaButti K."/>
            <person name="Lindquist E.A."/>
            <person name="Lipzen A."/>
            <person name="Lundell T."/>
            <person name="Morin E."/>
            <person name="Murat C."/>
            <person name="Sun H."/>
            <person name="Tunlid A."/>
            <person name="Henrissat B."/>
            <person name="Grigoriev I.V."/>
            <person name="Hibbett D.S."/>
            <person name="Martin F."/>
            <person name="Nordberg H.P."/>
            <person name="Cantor M.N."/>
            <person name="Hua S.X."/>
        </authorList>
    </citation>
    <scope>NUCLEOTIDE SEQUENCE [LARGE SCALE GENOMIC DNA]</scope>
    <source>
        <strain evidence="4">h7</strain>
    </source>
</reference>
<dbReference type="PANTHER" id="PTHR43135">
    <property type="entry name" value="ALPHA-D-RIBOSE 1-METHYLPHOSPHONATE 5-TRIPHOSPHATE DIPHOSPHATASE"/>
    <property type="match status" value="1"/>
</dbReference>
<evidence type="ECO:0000313" key="3">
    <source>
        <dbReference type="EMBL" id="KIM49521.1"/>
    </source>
</evidence>
<organism evidence="3 4">
    <name type="scientific">Hebeloma cylindrosporum</name>
    <dbReference type="NCBI Taxonomy" id="76867"/>
    <lineage>
        <taxon>Eukaryota</taxon>
        <taxon>Fungi</taxon>
        <taxon>Dikarya</taxon>
        <taxon>Basidiomycota</taxon>
        <taxon>Agaricomycotina</taxon>
        <taxon>Agaricomycetes</taxon>
        <taxon>Agaricomycetidae</taxon>
        <taxon>Agaricales</taxon>
        <taxon>Agaricineae</taxon>
        <taxon>Hymenogastraceae</taxon>
        <taxon>Hebeloma</taxon>
    </lineage>
</organism>
<feature type="transmembrane region" description="Helical" evidence="2">
    <location>
        <begin position="34"/>
        <end position="55"/>
    </location>
</feature>
<name>A0A0C3D067_HEBCY</name>
<dbReference type="InterPro" id="IPR051781">
    <property type="entry name" value="Metallo-dep_Hydrolase"/>
</dbReference>
<accession>A0A0C3D067</accession>
<dbReference type="PANTHER" id="PTHR43135:SF3">
    <property type="entry name" value="ALPHA-D-RIBOSE 1-METHYLPHOSPHONATE 5-TRIPHOSPHATE DIPHOSPHATASE"/>
    <property type="match status" value="1"/>
</dbReference>
<sequence>MGLQSAHNSGYKVGLPPPTGAYNRGRQPPRIRRLLSYVLLFSLAATLSTILPTPWSLYSSGDASKVALEVRDPAEDWQDNVWPLRPPTPWDISTDYPYPRKLEYDVEEGTWLRLDVHPASGDIVFDMDGDLWCLPGEQALRASDATIKARPILLGIPHDSDPHFSPNGDRLVFRSDAELGVENIWVMEWKGCYEMDLRSTMPRKELLIALNEQETEERQLSLGMKEDSQRKTNRLLREGRLDARRVTNETYRWVSDARFHPSGNKVIATKWYTSSRSLGAGEGWEYEVPSVGDLRRESPPIQAGSGKRLVSRSLPLGWTAKNYGDQQIGPEQLLWKGKDSIVFSKNVVDASQFEYSKDVHRGIYAIFQRNLTSGFTETIVDSFPGGASRPELSRDGRTLAFVRRVRDKQALVFRDFETGSIHHIWHGLSYDLTTVSAPMGTYPSFAFTPDDTAVVIWAAGQIFYVPLAANSRGEKVASSKAPTPIRFTAHIEKRLAETRKGGANVVGFETQDSQRVRAFKELRVHGEGKKVVFQAAGVSYWQGVGEKAAQKVPVTDPDAPYYSPSFVPGVEEVVIHARWSDSMYTKFELADLRAQVAVEVQGLPLGRYFSPIIGHCEGRTRTIAFLKTGGSYLSGNILATAGAGLYLADITPSISELVPNITISITNIRFVPSEIDVGDRVNMRFLESDKKLLVQQSNRAFVIDFSAEPDKLGKYPHTTLASGEMSTELVISPLLVKKGGFEAENIAFVDFFHVYLVHGDRVKEGKPVWSKPANAPKGLVRLSLDGGHDVTWTDDGKKLFWFLGPYLHSLEVSRLHKCASAIKKDHSTFGISCVKDLLEVQTIDIEHSTDIARLKKDAAAAHGHKDLRRTNDDVVIIFNATLLTMETGNEEADLIPNGLLVIRGGVIDHVGPLGRFVAPVGATVINAAGGYVIPGFIDVHAHWNGFNDRYPASSWEMETFLAYGVTTLHNPSSDNVDGVVERDRIESGQMIGPRIFTTGDVIYGGGEPAIHQDIADMDEAVSALTRIKVEGGPASISYKNYNLPSRASRQMLLHVAQNFSMLCVPEGGMNYDWDLTYIIDGMTTVEHALPIPTLFEDVLTLYALSGTGATPTHIVNYGGAWGEQIVWATENVPNDPKLRRFTRHDILESLSESTSRPLNSFALFNTSRSIAAMVEKGLLANIGAHGEPPLGLNYHAEMGFTAKGGLSNYEVIRAATSSGAQTLGMFPSLGSLSKGKLGDFLVYPPGVDLLDGEISEKTRQILFVARGGRIWDAETMVEFWPVKGKKQIIPVINAE</sequence>
<dbReference type="Gene3D" id="1.20.58.520">
    <property type="entry name" value="Amidohydrolase"/>
    <property type="match status" value="1"/>
</dbReference>
<dbReference type="InterPro" id="IPR011659">
    <property type="entry name" value="WD40"/>
</dbReference>
<keyword evidence="2" id="KW-1133">Transmembrane helix</keyword>
<dbReference type="EMBL" id="KN831768">
    <property type="protein sequence ID" value="KIM49521.1"/>
    <property type="molecule type" value="Genomic_DNA"/>
</dbReference>
<evidence type="ECO:0000256" key="1">
    <source>
        <dbReference type="SAM" id="MobiDB-lite"/>
    </source>
</evidence>
<dbReference type="SUPFAM" id="SSF51556">
    <property type="entry name" value="Metallo-dependent hydrolases"/>
    <property type="match status" value="1"/>
</dbReference>
<keyword evidence="2" id="KW-0812">Transmembrane</keyword>